<dbReference type="OrthoDB" id="5511523at2"/>
<dbReference type="AlphaFoldDB" id="C7LVR3"/>
<organism evidence="1 2">
    <name type="scientific">Desulfomicrobium baculatum (strain DSM 4028 / VKM B-1378 / X)</name>
    <name type="common">Desulfovibrio baculatus</name>
    <dbReference type="NCBI Taxonomy" id="525897"/>
    <lineage>
        <taxon>Bacteria</taxon>
        <taxon>Pseudomonadati</taxon>
        <taxon>Thermodesulfobacteriota</taxon>
        <taxon>Desulfovibrionia</taxon>
        <taxon>Desulfovibrionales</taxon>
        <taxon>Desulfomicrobiaceae</taxon>
        <taxon>Desulfomicrobium</taxon>
    </lineage>
</organism>
<protein>
    <submittedName>
        <fullName evidence="1">Putative cytoplasmic protein</fullName>
    </submittedName>
</protein>
<reference evidence="1 2" key="1">
    <citation type="journal article" date="2009" name="Stand. Genomic Sci.">
        <title>Complete genome sequence of Desulfomicrobium baculatum type strain (X).</title>
        <authorList>
            <person name="Copeland A."/>
            <person name="Spring S."/>
            <person name="Goker M."/>
            <person name="Schneider S."/>
            <person name="Lapidus A."/>
            <person name="Del Rio T.G."/>
            <person name="Tice H."/>
            <person name="Cheng J.F."/>
            <person name="Chen F."/>
            <person name="Nolan M."/>
            <person name="Bruce D."/>
            <person name="Goodwin L."/>
            <person name="Pitluck S."/>
            <person name="Ivanova N."/>
            <person name="Mavrommatis K."/>
            <person name="Ovchinnikova G."/>
            <person name="Pati A."/>
            <person name="Chen A."/>
            <person name="Palaniappan K."/>
            <person name="Land M."/>
            <person name="Hauser L."/>
            <person name="Chang Y.J."/>
            <person name="Jeffries C.C."/>
            <person name="Meincke L."/>
            <person name="Sims D."/>
            <person name="Brettin T."/>
            <person name="Detter J.C."/>
            <person name="Han C."/>
            <person name="Chain P."/>
            <person name="Bristow J."/>
            <person name="Eisen J.A."/>
            <person name="Markowitz V."/>
            <person name="Hugenholtz P."/>
            <person name="Kyrpides N.C."/>
            <person name="Klenk H.P."/>
            <person name="Lucas S."/>
        </authorList>
    </citation>
    <scope>NUCLEOTIDE SEQUENCE [LARGE SCALE GENOMIC DNA]</scope>
    <source>
        <strain evidence="2">DSM 4028 / VKM B-1378 / X</strain>
    </source>
</reference>
<gene>
    <name evidence="1" type="ordered locus">Dbac_0416</name>
</gene>
<name>C7LVR3_DESBD</name>
<evidence type="ECO:0000313" key="2">
    <source>
        <dbReference type="Proteomes" id="UP000002216"/>
    </source>
</evidence>
<evidence type="ECO:0000313" key="1">
    <source>
        <dbReference type="EMBL" id="ACU88542.1"/>
    </source>
</evidence>
<proteinExistence type="predicted"/>
<keyword evidence="2" id="KW-1185">Reference proteome</keyword>
<dbReference type="RefSeq" id="WP_012805626.1">
    <property type="nucleotide sequence ID" value="NC_013173.1"/>
</dbReference>
<sequence length="163" mass="18618">MSDDKISDVEVFVHNKMVVSFACPQCKLEKEVAVERIKDVYHWNINAACRRCAHKFKVSFNFRKYYRKETYIHGLLYDSFESIDPAGDVIVTDISLTGVGFECNSCDFTVGSVLVLRFILDDCERSKMEKKISIESIRGSKVGALFLGEHSFDKVLGKYILPQ</sequence>
<dbReference type="Proteomes" id="UP000002216">
    <property type="component" value="Chromosome"/>
</dbReference>
<dbReference type="STRING" id="525897.Dbac_0416"/>
<accession>C7LVR3</accession>
<dbReference type="EMBL" id="CP001629">
    <property type="protein sequence ID" value="ACU88542.1"/>
    <property type="molecule type" value="Genomic_DNA"/>
</dbReference>
<dbReference type="HOGENOM" id="CLU_136655_0_0_7"/>
<dbReference type="KEGG" id="dba:Dbac_0416"/>